<proteinExistence type="predicted"/>
<organism evidence="1 2">
    <name type="scientific">Nannochloropsis gaditana</name>
    <dbReference type="NCBI Taxonomy" id="72520"/>
    <lineage>
        <taxon>Eukaryota</taxon>
        <taxon>Sar</taxon>
        <taxon>Stramenopiles</taxon>
        <taxon>Ochrophyta</taxon>
        <taxon>Eustigmatophyceae</taxon>
        <taxon>Eustigmatales</taxon>
        <taxon>Monodopsidaceae</taxon>
        <taxon>Nannochloropsis</taxon>
    </lineage>
</organism>
<gene>
    <name evidence="1" type="ORF">Naga_100723g3</name>
</gene>
<reference evidence="1 2" key="1">
    <citation type="journal article" date="2014" name="Mol. Plant">
        <title>Chromosome Scale Genome Assembly and Transcriptome Profiling of Nannochloropsis gaditana in Nitrogen Depletion.</title>
        <authorList>
            <person name="Corteggiani Carpinelli E."/>
            <person name="Telatin A."/>
            <person name="Vitulo N."/>
            <person name="Forcato C."/>
            <person name="D'Angelo M."/>
            <person name="Schiavon R."/>
            <person name="Vezzi A."/>
            <person name="Giacometti G.M."/>
            <person name="Morosinotto T."/>
            <person name="Valle G."/>
        </authorList>
    </citation>
    <scope>NUCLEOTIDE SEQUENCE [LARGE SCALE GENOMIC DNA]</scope>
    <source>
        <strain evidence="1 2">B-31</strain>
    </source>
</reference>
<name>W7TMQ0_9STRA</name>
<protein>
    <submittedName>
        <fullName evidence="1">Uncharacterized protein</fullName>
    </submittedName>
</protein>
<sequence>MTVLTRRAAIDWRFVENLPWSSAPQKHHAHSRQLPSTSSVLVRPFFFRFGRADLICVATNILNLHTPASRGDMKGSQEPPAGIPRGSFQPVCVSQSYFSYCAM</sequence>
<comment type="caution">
    <text evidence="1">The sequence shown here is derived from an EMBL/GenBank/DDBJ whole genome shotgun (WGS) entry which is preliminary data.</text>
</comment>
<keyword evidence="2" id="KW-1185">Reference proteome</keyword>
<dbReference type="Proteomes" id="UP000019335">
    <property type="component" value="Unassembled WGS sequence"/>
</dbReference>
<evidence type="ECO:0000313" key="2">
    <source>
        <dbReference type="Proteomes" id="UP000019335"/>
    </source>
</evidence>
<dbReference type="AlphaFoldDB" id="W7TMQ0"/>
<evidence type="ECO:0000313" key="1">
    <source>
        <dbReference type="EMBL" id="EWM21696.1"/>
    </source>
</evidence>
<accession>W7TMQ0</accession>
<dbReference type="EMBL" id="AZIL01002407">
    <property type="protein sequence ID" value="EWM21696.1"/>
    <property type="molecule type" value="Genomic_DNA"/>
</dbReference>